<reference evidence="2" key="1">
    <citation type="submission" date="2019-03" db="EMBL/GenBank/DDBJ databases">
        <title>Lake Tanganyika Metagenome-Assembled Genomes (MAGs).</title>
        <authorList>
            <person name="Tran P."/>
        </authorList>
    </citation>
    <scope>NUCLEOTIDE SEQUENCE</scope>
    <source>
        <strain evidence="2">K_DeepCast_65m_m2_066</strain>
    </source>
</reference>
<dbReference type="AlphaFoldDB" id="A0A937W339"/>
<keyword evidence="1" id="KW-0812">Transmembrane</keyword>
<feature type="transmembrane region" description="Helical" evidence="1">
    <location>
        <begin position="30"/>
        <end position="53"/>
    </location>
</feature>
<keyword evidence="1" id="KW-0472">Membrane</keyword>
<name>A0A937W339_UNCTE</name>
<evidence type="ECO:0000313" key="3">
    <source>
        <dbReference type="Proteomes" id="UP000712673"/>
    </source>
</evidence>
<keyword evidence="1" id="KW-1133">Transmembrane helix</keyword>
<accession>A0A937W339</accession>
<evidence type="ECO:0000256" key="1">
    <source>
        <dbReference type="SAM" id="Phobius"/>
    </source>
</evidence>
<sequence length="133" mass="14724">MTPTVRPQRSLEAPQRFKPPRSTVFIDRCMTYFITIGGIAVVVAVLGIFVFILSQILPLFRGAHIQPLTSVPLPHQPYVLFGVDEWTELPFVITADGTLTFVDLQGKQGVQTPDPGFAAAKTFTAYAYNQARQ</sequence>
<comment type="caution">
    <text evidence="2">The sequence shown here is derived from an EMBL/GenBank/DDBJ whole genome shotgun (WGS) entry which is preliminary data.</text>
</comment>
<gene>
    <name evidence="2" type="ORF">FJZ47_11955</name>
</gene>
<organism evidence="2 3">
    <name type="scientific">Tectimicrobiota bacterium</name>
    <dbReference type="NCBI Taxonomy" id="2528274"/>
    <lineage>
        <taxon>Bacteria</taxon>
        <taxon>Pseudomonadati</taxon>
        <taxon>Nitrospinota/Tectimicrobiota group</taxon>
        <taxon>Candidatus Tectimicrobiota</taxon>
    </lineage>
</organism>
<proteinExistence type="predicted"/>
<evidence type="ECO:0000313" key="2">
    <source>
        <dbReference type="EMBL" id="MBM3224499.1"/>
    </source>
</evidence>
<protein>
    <submittedName>
        <fullName evidence="2">Uncharacterized protein</fullName>
    </submittedName>
</protein>
<dbReference type="EMBL" id="VGLS01000340">
    <property type="protein sequence ID" value="MBM3224499.1"/>
    <property type="molecule type" value="Genomic_DNA"/>
</dbReference>
<dbReference type="Proteomes" id="UP000712673">
    <property type="component" value="Unassembled WGS sequence"/>
</dbReference>
<feature type="non-terminal residue" evidence="2">
    <location>
        <position position="133"/>
    </location>
</feature>